<dbReference type="Proteomes" id="UP000294911">
    <property type="component" value="Unassembled WGS sequence"/>
</dbReference>
<proteinExistence type="predicted"/>
<name>A0A4R2R1S5_9PSEU</name>
<dbReference type="EMBL" id="SLXQ01000001">
    <property type="protein sequence ID" value="TCP56660.1"/>
    <property type="molecule type" value="Genomic_DNA"/>
</dbReference>
<gene>
    <name evidence="1" type="ORF">EV191_101605</name>
</gene>
<protein>
    <submittedName>
        <fullName evidence="1">Uncharacterized protein</fullName>
    </submittedName>
</protein>
<accession>A0A4R2R1S5</accession>
<keyword evidence="2" id="KW-1185">Reference proteome</keyword>
<sequence>MGTSTRLPAPRGGLWRRASGAVTRSLNAVSSGSATTAGGIDPASHQQDPVAWSRAEIDKHCDTYLAALARQLREDSTAFGLLSTAERAGADLADTFAALASRGPIALGALTDSSPDERVDTFLARFVASVVGEGGLVADAAARRAALRCAEELLARRPELERSIRSGQPGDWTVLKELFCFLYRIFFADTVKELMTAVIAGKLALAFPAIAVLDPVGDIAYRIAEKISEHIPTPCDNPGSSKSDRSMFAAGRAMASSALPRALELAMGGV</sequence>
<evidence type="ECO:0000313" key="2">
    <source>
        <dbReference type="Proteomes" id="UP000294911"/>
    </source>
</evidence>
<comment type="caution">
    <text evidence="1">The sequence shown here is derived from an EMBL/GenBank/DDBJ whole genome shotgun (WGS) entry which is preliminary data.</text>
</comment>
<reference evidence="1 2" key="1">
    <citation type="submission" date="2019-03" db="EMBL/GenBank/DDBJ databases">
        <title>Genomic Encyclopedia of Type Strains, Phase IV (KMG-IV): sequencing the most valuable type-strain genomes for metagenomic binning, comparative biology and taxonomic classification.</title>
        <authorList>
            <person name="Goeker M."/>
        </authorList>
    </citation>
    <scope>NUCLEOTIDE SEQUENCE [LARGE SCALE GENOMIC DNA]</scope>
    <source>
        <strain evidence="1 2">DSM 45765</strain>
    </source>
</reference>
<dbReference type="AlphaFoldDB" id="A0A4R2R1S5"/>
<organism evidence="1 2">
    <name type="scientific">Tamaricihabitans halophyticus</name>
    <dbReference type="NCBI Taxonomy" id="1262583"/>
    <lineage>
        <taxon>Bacteria</taxon>
        <taxon>Bacillati</taxon>
        <taxon>Actinomycetota</taxon>
        <taxon>Actinomycetes</taxon>
        <taxon>Pseudonocardiales</taxon>
        <taxon>Pseudonocardiaceae</taxon>
        <taxon>Tamaricihabitans</taxon>
    </lineage>
</organism>
<evidence type="ECO:0000313" key="1">
    <source>
        <dbReference type="EMBL" id="TCP56660.1"/>
    </source>
</evidence>